<dbReference type="SUPFAM" id="SSF55031">
    <property type="entry name" value="Bacterial exopeptidase dimerisation domain"/>
    <property type="match status" value="1"/>
</dbReference>
<dbReference type="InterPro" id="IPR052083">
    <property type="entry name" value="Aminoacylase-1_M20A"/>
</dbReference>
<dbReference type="FunFam" id="3.40.630.10:FF:000019">
    <property type="entry name" value="Aminoacylase 1"/>
    <property type="match status" value="1"/>
</dbReference>
<dbReference type="Pfam" id="PF01546">
    <property type="entry name" value="Peptidase_M20"/>
    <property type="match status" value="1"/>
</dbReference>
<feature type="signal peptide" evidence="4">
    <location>
        <begin position="1"/>
        <end position="27"/>
    </location>
</feature>
<evidence type="ECO:0000313" key="6">
    <source>
        <dbReference type="EMBL" id="TVU12120.1"/>
    </source>
</evidence>
<evidence type="ECO:0000256" key="1">
    <source>
        <dbReference type="PIRSR" id="PIRSR610159-1"/>
    </source>
</evidence>
<reference evidence="6 7" key="1">
    <citation type="journal article" date="2019" name="Sci. Rep.">
        <title>A high-quality genome of Eragrostis curvula grass provides insights into Poaceae evolution and supports new strategies to enhance forage quality.</title>
        <authorList>
            <person name="Carballo J."/>
            <person name="Santos B.A.C.M."/>
            <person name="Zappacosta D."/>
            <person name="Garbus I."/>
            <person name="Selva J.P."/>
            <person name="Gallo C.A."/>
            <person name="Diaz A."/>
            <person name="Albertini E."/>
            <person name="Caccamo M."/>
            <person name="Echenique V."/>
        </authorList>
    </citation>
    <scope>NUCLEOTIDE SEQUENCE [LARGE SCALE GENOMIC DNA]</scope>
    <source>
        <strain evidence="7">cv. Victoria</strain>
        <tissue evidence="6">Leaf</tissue>
    </source>
</reference>
<dbReference type="Gramene" id="TVU12120">
    <property type="protein sequence ID" value="TVU12120"/>
    <property type="gene ID" value="EJB05_45747"/>
</dbReference>
<comment type="caution">
    <text evidence="6">The sequence shown here is derived from an EMBL/GenBank/DDBJ whole genome shotgun (WGS) entry which is preliminary data.</text>
</comment>
<dbReference type="GO" id="GO:0004046">
    <property type="term" value="F:aminoacylase activity"/>
    <property type="evidence" value="ECO:0007669"/>
    <property type="project" value="InterPro"/>
</dbReference>
<dbReference type="GO" id="GO:0006520">
    <property type="term" value="P:amino acid metabolic process"/>
    <property type="evidence" value="ECO:0007669"/>
    <property type="project" value="InterPro"/>
</dbReference>
<keyword evidence="2" id="KW-0479">Metal-binding</keyword>
<dbReference type="PANTHER" id="PTHR45892:SF3">
    <property type="entry name" value="PUTATIVE-RELATED"/>
    <property type="match status" value="1"/>
</dbReference>
<feature type="chain" id="PRO_5023837310" description="GOLD domain-containing protein" evidence="4">
    <location>
        <begin position="28"/>
        <end position="670"/>
    </location>
</feature>
<feature type="binding site" evidence="2">
    <location>
        <position position="368"/>
    </location>
    <ligand>
        <name>Zn(2+)</name>
        <dbReference type="ChEBI" id="CHEBI:29105"/>
        <label>2</label>
    </ligand>
</feature>
<feature type="binding site" evidence="2">
    <location>
        <position position="640"/>
    </location>
    <ligand>
        <name>Zn(2+)</name>
        <dbReference type="ChEBI" id="CHEBI:29105"/>
        <label>2</label>
    </ligand>
</feature>
<evidence type="ECO:0000256" key="3">
    <source>
        <dbReference type="SAM" id="Coils"/>
    </source>
</evidence>
<keyword evidence="3" id="KW-0175">Coiled coil</keyword>
<protein>
    <recommendedName>
        <fullName evidence="5">GOLD domain-containing protein</fullName>
    </recommendedName>
</protein>
<evidence type="ECO:0000256" key="4">
    <source>
        <dbReference type="SAM" id="SignalP"/>
    </source>
</evidence>
<dbReference type="Gene3D" id="3.40.630.10">
    <property type="entry name" value="Zn peptidases"/>
    <property type="match status" value="1"/>
</dbReference>
<dbReference type="OrthoDB" id="3064516at2759"/>
<feature type="binding site" evidence="2">
    <location>
        <position position="334"/>
    </location>
    <ligand>
        <name>Zn(2+)</name>
        <dbReference type="ChEBI" id="CHEBI:29105"/>
        <label>1</label>
    </ligand>
</feature>
<dbReference type="FunFam" id="3.30.70.360:FF:000009">
    <property type="entry name" value="aminoacylase-1 isoform X1"/>
    <property type="match status" value="1"/>
</dbReference>
<dbReference type="Gene3D" id="3.30.70.360">
    <property type="match status" value="1"/>
</dbReference>
<dbReference type="Proteomes" id="UP000324897">
    <property type="component" value="Chromosome 3"/>
</dbReference>
<dbReference type="EMBL" id="RWGY01000039">
    <property type="protein sequence ID" value="TVU12120.1"/>
    <property type="molecule type" value="Genomic_DNA"/>
</dbReference>
<dbReference type="GO" id="GO:0046872">
    <property type="term" value="F:metal ion binding"/>
    <property type="evidence" value="ECO:0007669"/>
    <property type="project" value="UniProtKB-KW"/>
</dbReference>
<feature type="active site" evidence="1">
    <location>
        <position position="336"/>
    </location>
</feature>
<accession>A0A5J9TLD9</accession>
<proteinExistence type="predicted"/>
<dbReference type="SMART" id="SM01190">
    <property type="entry name" value="EMP24_GP25L"/>
    <property type="match status" value="1"/>
</dbReference>
<dbReference type="InterPro" id="IPR036264">
    <property type="entry name" value="Bact_exopeptidase_dim_dom"/>
</dbReference>
<dbReference type="FunFam" id="1.10.150.900:FF:000001">
    <property type="entry name" value="Aminoacylase-1, putative"/>
    <property type="match status" value="1"/>
</dbReference>
<dbReference type="NCBIfam" id="TIGR01880">
    <property type="entry name" value="Ac-peptdase-euk"/>
    <property type="match status" value="1"/>
</dbReference>
<evidence type="ECO:0000256" key="2">
    <source>
        <dbReference type="PIRSR" id="PIRSR610159-2"/>
    </source>
</evidence>
<feature type="active site" description="Proton acceptor" evidence="1">
    <location>
        <position position="402"/>
    </location>
</feature>
<dbReference type="GO" id="GO:0005737">
    <property type="term" value="C:cytoplasm"/>
    <property type="evidence" value="ECO:0007669"/>
    <property type="project" value="InterPro"/>
</dbReference>
<dbReference type="AlphaFoldDB" id="A0A5J9TLD9"/>
<name>A0A5J9TLD9_9POAL</name>
<evidence type="ECO:0000313" key="7">
    <source>
        <dbReference type="Proteomes" id="UP000324897"/>
    </source>
</evidence>
<feature type="binding site" evidence="2">
    <location>
        <position position="368"/>
    </location>
    <ligand>
        <name>Zn(2+)</name>
        <dbReference type="ChEBI" id="CHEBI:29105"/>
        <label>1</label>
    </ligand>
</feature>
<dbReference type="InterPro" id="IPR002933">
    <property type="entry name" value="Peptidase_M20"/>
</dbReference>
<feature type="binding site" evidence="2">
    <location>
        <position position="430"/>
    </location>
    <ligand>
        <name>Zn(2+)</name>
        <dbReference type="ChEBI" id="CHEBI:29105"/>
        <label>1</label>
    </ligand>
</feature>
<keyword evidence="7" id="KW-1185">Reference proteome</keyword>
<dbReference type="InterPro" id="IPR010159">
    <property type="entry name" value="N-acyl_aa_amidohydrolase"/>
</dbReference>
<feature type="non-terminal residue" evidence="6">
    <location>
        <position position="1"/>
    </location>
</feature>
<gene>
    <name evidence="6" type="ORF">EJB05_45747</name>
</gene>
<feature type="domain" description="GOLD" evidence="5">
    <location>
        <begin position="37"/>
        <end position="149"/>
    </location>
</feature>
<dbReference type="InterPro" id="IPR009038">
    <property type="entry name" value="GOLD_dom"/>
</dbReference>
<evidence type="ECO:0000259" key="5">
    <source>
        <dbReference type="PROSITE" id="PS50866"/>
    </source>
</evidence>
<organism evidence="6 7">
    <name type="scientific">Eragrostis curvula</name>
    <name type="common">weeping love grass</name>
    <dbReference type="NCBI Taxonomy" id="38414"/>
    <lineage>
        <taxon>Eukaryota</taxon>
        <taxon>Viridiplantae</taxon>
        <taxon>Streptophyta</taxon>
        <taxon>Embryophyta</taxon>
        <taxon>Tracheophyta</taxon>
        <taxon>Spermatophyta</taxon>
        <taxon>Magnoliopsida</taxon>
        <taxon>Liliopsida</taxon>
        <taxon>Poales</taxon>
        <taxon>Poaceae</taxon>
        <taxon>PACMAD clade</taxon>
        <taxon>Chloridoideae</taxon>
        <taxon>Eragrostideae</taxon>
        <taxon>Eragrostidinae</taxon>
        <taxon>Eragrostis</taxon>
    </lineage>
</organism>
<keyword evidence="4" id="KW-0732">Signal</keyword>
<comment type="cofactor">
    <cofactor evidence="2">
        <name>Zn(2+)</name>
        <dbReference type="ChEBI" id="CHEBI:29105"/>
    </cofactor>
    <text evidence="2">Binds 2 Zn(2+) ions per subunit.</text>
</comment>
<dbReference type="PROSITE" id="PS50866">
    <property type="entry name" value="GOLD"/>
    <property type="match status" value="1"/>
</dbReference>
<dbReference type="Gene3D" id="1.10.150.900">
    <property type="match status" value="1"/>
</dbReference>
<dbReference type="PANTHER" id="PTHR45892">
    <property type="entry name" value="AMINOACYLASE-1"/>
    <property type="match status" value="1"/>
</dbReference>
<sequence length="670" mass="73294">MAAPSLLLALAAAAATLLLLLPPGAEAVWLELPPSGTKCVSEEIQPNVVVVADYAIMYESHPSGHPTVAVKVTSPYGNTVHQNGNATVGQFAFTTSEAGNYLACFWIDSEEKGSGLSLNLDWKIGIGAKDWDTIAKKEKIEGVELELRKLEAAVESIHHNLLEAEMRTVSEKTNSRVAWFSILSLGVCIVRDRASSFFLEAPVTCVMELNKQSTRYLTSSSEAAAQLPHDTMLPVRLILAIAAVLLLSALPRPAHSFNALESEQIARFQEYLRIRTAHPSPDYAGAAAFLLPYAASLGLRTATLHFTPCKTKPLLLLTWPGTDPSLPSVLLNSHIDSVPAEAELWTHPPFAAHRDPATGRVYARGAQDDKCLPIQYLEAIRGLQAAGFAPTRTLHISLVPEEEIGGADGFDKFAESEEFRALNIGFMLDEGQASPTDTFRVFYADRLVWRLIVKATGAPGHGSKMFDGAAVDNLMDCVENVARFTKAQYRMVKAGERGPGEVVSVNPVYMKAGIPSPTGFVMNMQPSEAEVGFDLRLPPTEDIEQIKRRIKEEWAPAHKNLTYQLMRKGPSRDAAGRPIFTATNESNPWWSLFEQAIISAGGKLSKPEILSSTTDSRFVRQQGIPALGFSPMINTPILLHDNNEFLEDKVFLKGIKVYEYIIRALSSFKG</sequence>
<keyword evidence="2" id="KW-0862">Zinc</keyword>
<feature type="coiled-coil region" evidence="3">
    <location>
        <begin position="140"/>
        <end position="167"/>
    </location>
</feature>
<feature type="binding site" evidence="2">
    <location>
        <position position="403"/>
    </location>
    <ligand>
        <name>Zn(2+)</name>
        <dbReference type="ChEBI" id="CHEBI:29105"/>
        <label>2</label>
    </ligand>
</feature>
<dbReference type="Pfam" id="PF01105">
    <property type="entry name" value="EMP24_GP25L"/>
    <property type="match status" value="1"/>
</dbReference>
<dbReference type="SUPFAM" id="SSF53187">
    <property type="entry name" value="Zn-dependent exopeptidases"/>
    <property type="match status" value="1"/>
</dbReference>